<gene>
    <name evidence="1" type="ORF">LCGC14_0218520</name>
</gene>
<evidence type="ECO:0000313" key="1">
    <source>
        <dbReference type="EMBL" id="KKN91519.1"/>
    </source>
</evidence>
<dbReference type="EMBL" id="LAZR01000103">
    <property type="protein sequence ID" value="KKN91519.1"/>
    <property type="molecule type" value="Genomic_DNA"/>
</dbReference>
<name>A0A0F9UIN6_9ZZZZ</name>
<sequence length="156" mass="17662">MLAPIIKMSTGLINRILKYLGFGENNQKSSLIETSSEKQFINPTTNTINNENPTWIETGYGDQFENPTSKTINKLLTDLPDMDDEHGVFWIGDENENTIEIHKNGKLFYELSNPNLKGDFQMDSSVGLSELFIAFNDSDIEKVREILRKITGANKT</sequence>
<protein>
    <submittedName>
        <fullName evidence="1">Uncharacterized protein</fullName>
    </submittedName>
</protein>
<dbReference type="AlphaFoldDB" id="A0A0F9UIN6"/>
<proteinExistence type="predicted"/>
<comment type="caution">
    <text evidence="1">The sequence shown here is derived from an EMBL/GenBank/DDBJ whole genome shotgun (WGS) entry which is preliminary data.</text>
</comment>
<accession>A0A0F9UIN6</accession>
<organism evidence="1">
    <name type="scientific">marine sediment metagenome</name>
    <dbReference type="NCBI Taxonomy" id="412755"/>
    <lineage>
        <taxon>unclassified sequences</taxon>
        <taxon>metagenomes</taxon>
        <taxon>ecological metagenomes</taxon>
    </lineage>
</organism>
<reference evidence="1" key="1">
    <citation type="journal article" date="2015" name="Nature">
        <title>Complex archaea that bridge the gap between prokaryotes and eukaryotes.</title>
        <authorList>
            <person name="Spang A."/>
            <person name="Saw J.H."/>
            <person name="Jorgensen S.L."/>
            <person name="Zaremba-Niedzwiedzka K."/>
            <person name="Martijn J."/>
            <person name="Lind A.E."/>
            <person name="van Eijk R."/>
            <person name="Schleper C."/>
            <person name="Guy L."/>
            <person name="Ettema T.J."/>
        </authorList>
    </citation>
    <scope>NUCLEOTIDE SEQUENCE</scope>
</reference>